<dbReference type="PANTHER" id="PTHR46060">
    <property type="entry name" value="MARINER MOS1 TRANSPOSASE-LIKE PROTEIN"/>
    <property type="match status" value="1"/>
</dbReference>
<organism evidence="2 3">
    <name type="scientific">Elysia marginata</name>
    <dbReference type="NCBI Taxonomy" id="1093978"/>
    <lineage>
        <taxon>Eukaryota</taxon>
        <taxon>Metazoa</taxon>
        <taxon>Spiralia</taxon>
        <taxon>Lophotrochozoa</taxon>
        <taxon>Mollusca</taxon>
        <taxon>Gastropoda</taxon>
        <taxon>Heterobranchia</taxon>
        <taxon>Euthyneura</taxon>
        <taxon>Panpulmonata</taxon>
        <taxon>Sacoglossa</taxon>
        <taxon>Placobranchoidea</taxon>
        <taxon>Plakobranchidae</taxon>
        <taxon>Elysia</taxon>
    </lineage>
</organism>
<dbReference type="EMBL" id="BMAT01002658">
    <property type="protein sequence ID" value="GFS11041.1"/>
    <property type="molecule type" value="Genomic_DNA"/>
</dbReference>
<dbReference type="InterPro" id="IPR036179">
    <property type="entry name" value="Ig-like_dom_sf"/>
</dbReference>
<dbReference type="Proteomes" id="UP000762676">
    <property type="component" value="Unassembled WGS sequence"/>
</dbReference>
<protein>
    <submittedName>
        <fullName evidence="2">Histone-lysine N-methyltransferase SETMAR</fullName>
    </submittedName>
</protein>
<evidence type="ECO:0000313" key="3">
    <source>
        <dbReference type="Proteomes" id="UP000762676"/>
    </source>
</evidence>
<dbReference type="CDD" id="cd00096">
    <property type="entry name" value="Ig"/>
    <property type="match status" value="1"/>
</dbReference>
<dbReference type="Gene3D" id="2.60.40.10">
    <property type="entry name" value="Immunoglobulins"/>
    <property type="match status" value="1"/>
</dbReference>
<dbReference type="Gene3D" id="3.30.420.10">
    <property type="entry name" value="Ribonuclease H-like superfamily/Ribonuclease H"/>
    <property type="match status" value="1"/>
</dbReference>
<sequence>MCGNSEYMCGDSEYMCGNIEYMCGNSEYICGNSECMCGNSEYMCGNMSICVVTVNAHMCGDSEYMYGNSEYMCGNSECMCGNSEYMCGNSECMCGNSEYMCDNSECMCGNSEYMCGYSEYMCGNSECMCGITLDRLRDSIHRKRPGLLRRGVVLQQDNATPHKANLTQQSLQRYGWEILPHPAHSPYLAPSDFLSFGPLKRHLGGMAFETEGDLVDDYQPNPSQLSPDDVIRAGNPLEVYCCADLVGVDSSINVITELRIERRFGGYSKQFASYYTKSHKEGALPPSKKTLHGRDWEFEFPAGGGLGIRETIIKWTLKDARKEDAGHYVCHVEFYVGRHIASHEGEQHIPYLANLRVTNPRSLSPDKFLRVGSHLEIACNADLVGVPPAVTNITCLELSRYTNHTSSAVMLIAGFYPYATFFLTRRTQIPEGRDWYIETSGERRPFISTSRTMNIKLTIRDATPADAGIYQCEVKYGIKGVQLSLAGQQVVPFQAKLRSTRRCVLHPGVSMGAENQVHINCSADIAGVPSAVTNIHSLHVTRQTTLDRAPATLVASYNPFSSFFRKQVTEVRFRRSLCVLCFTVYTTINV</sequence>
<gene>
    <name evidence="2" type="ORF">ElyMa_001337000</name>
</gene>
<reference evidence="2 3" key="1">
    <citation type="journal article" date="2021" name="Elife">
        <title>Chloroplast acquisition without the gene transfer in kleptoplastic sea slugs, Plakobranchus ocellatus.</title>
        <authorList>
            <person name="Maeda T."/>
            <person name="Takahashi S."/>
            <person name="Yoshida T."/>
            <person name="Shimamura S."/>
            <person name="Takaki Y."/>
            <person name="Nagai Y."/>
            <person name="Toyoda A."/>
            <person name="Suzuki Y."/>
            <person name="Arimoto A."/>
            <person name="Ishii H."/>
            <person name="Satoh N."/>
            <person name="Nishiyama T."/>
            <person name="Hasebe M."/>
            <person name="Maruyama T."/>
            <person name="Minagawa J."/>
            <person name="Obokata J."/>
            <person name="Shigenobu S."/>
        </authorList>
    </citation>
    <scope>NUCLEOTIDE SEQUENCE [LARGE SCALE GENOMIC DNA]</scope>
</reference>
<dbReference type="InterPro" id="IPR003599">
    <property type="entry name" value="Ig_sub"/>
</dbReference>
<dbReference type="PANTHER" id="PTHR46060:SF1">
    <property type="entry name" value="MARINER MOS1 TRANSPOSASE-LIKE PROTEIN"/>
    <property type="match status" value="1"/>
</dbReference>
<dbReference type="SUPFAM" id="SSF48726">
    <property type="entry name" value="Immunoglobulin"/>
    <property type="match status" value="1"/>
</dbReference>
<name>A0AAV4IES9_9GAST</name>
<evidence type="ECO:0000259" key="1">
    <source>
        <dbReference type="SMART" id="SM00409"/>
    </source>
</evidence>
<dbReference type="InterPro" id="IPR036397">
    <property type="entry name" value="RNaseH_sf"/>
</dbReference>
<evidence type="ECO:0000313" key="2">
    <source>
        <dbReference type="EMBL" id="GFS11041.1"/>
    </source>
</evidence>
<dbReference type="GO" id="GO:0003676">
    <property type="term" value="F:nucleic acid binding"/>
    <property type="evidence" value="ECO:0007669"/>
    <property type="project" value="InterPro"/>
</dbReference>
<keyword evidence="3" id="KW-1185">Reference proteome</keyword>
<comment type="caution">
    <text evidence="2">The sequence shown here is derived from an EMBL/GenBank/DDBJ whole genome shotgun (WGS) entry which is preliminary data.</text>
</comment>
<feature type="domain" description="Immunoglobulin" evidence="1">
    <location>
        <begin position="364"/>
        <end position="486"/>
    </location>
</feature>
<proteinExistence type="predicted"/>
<dbReference type="InterPro" id="IPR052709">
    <property type="entry name" value="Transposase-MT_Hybrid"/>
</dbReference>
<accession>A0AAV4IES9</accession>
<feature type="domain" description="Immunoglobulin" evidence="1">
    <location>
        <begin position="226"/>
        <end position="358"/>
    </location>
</feature>
<dbReference type="SMART" id="SM00409">
    <property type="entry name" value="IG"/>
    <property type="match status" value="2"/>
</dbReference>
<dbReference type="AlphaFoldDB" id="A0AAV4IES9"/>
<dbReference type="InterPro" id="IPR013783">
    <property type="entry name" value="Ig-like_fold"/>
</dbReference>